<feature type="compositionally biased region" description="Gly residues" evidence="1">
    <location>
        <begin position="258"/>
        <end position="271"/>
    </location>
</feature>
<keyword evidence="3" id="KW-1185">Reference proteome</keyword>
<feature type="region of interest" description="Disordered" evidence="1">
    <location>
        <begin position="162"/>
        <end position="225"/>
    </location>
</feature>
<feature type="compositionally biased region" description="Basic and acidic residues" evidence="1">
    <location>
        <begin position="244"/>
        <end position="257"/>
    </location>
</feature>
<feature type="compositionally biased region" description="Low complexity" evidence="1">
    <location>
        <begin position="162"/>
        <end position="184"/>
    </location>
</feature>
<feature type="region of interest" description="Disordered" evidence="1">
    <location>
        <begin position="345"/>
        <end position="371"/>
    </location>
</feature>
<organism evidence="2 3">
    <name type="scientific">Eragrostis curvula</name>
    <name type="common">weeping love grass</name>
    <dbReference type="NCBI Taxonomy" id="38414"/>
    <lineage>
        <taxon>Eukaryota</taxon>
        <taxon>Viridiplantae</taxon>
        <taxon>Streptophyta</taxon>
        <taxon>Embryophyta</taxon>
        <taxon>Tracheophyta</taxon>
        <taxon>Spermatophyta</taxon>
        <taxon>Magnoliopsida</taxon>
        <taxon>Liliopsida</taxon>
        <taxon>Poales</taxon>
        <taxon>Poaceae</taxon>
        <taxon>PACMAD clade</taxon>
        <taxon>Chloridoideae</taxon>
        <taxon>Eragrostideae</taxon>
        <taxon>Eragrostidinae</taxon>
        <taxon>Eragrostis</taxon>
    </lineage>
</organism>
<feature type="region of interest" description="Disordered" evidence="1">
    <location>
        <begin position="244"/>
        <end position="287"/>
    </location>
</feature>
<accession>A0A5J9W1V3</accession>
<evidence type="ECO:0000313" key="3">
    <source>
        <dbReference type="Proteomes" id="UP000324897"/>
    </source>
</evidence>
<name>A0A5J9W1V3_9POAL</name>
<sequence>MATPSRLLRSGRTPALLAPTLMLSPSTPPRDFLLTVTGTPSFAGHLDSTHHQATPRPAVEGRTIVTHLTHCLAGMSVGCASDVTALCEGRSSTTIASCASSRTAAAAPLSSRERHSVKMRIRGVPVRYSVAASATRPTMAKRPFQISASALQNPPLLASALSPCSSGTSDATDSTAAVAANQASPDPLPACERRPSPRDASTASAETKPTMARRPLIRSGAGPLNANASRSLPWSYLVLGPDDQRASVRRERSDRGPGGEGASTSAGGKGAEGGHSRGRHCTETRGGFGARCKTELRVGAEGRIYRRSSERARDQVVHGRAGGHVGDGVPACSLVPLARYVGGGGRRSGEAAGVDAQVAVQEKRRKTPRLG</sequence>
<feature type="compositionally biased region" description="Basic and acidic residues" evidence="1">
    <location>
        <begin position="272"/>
        <end position="283"/>
    </location>
</feature>
<reference evidence="2 3" key="1">
    <citation type="journal article" date="2019" name="Sci. Rep.">
        <title>A high-quality genome of Eragrostis curvula grass provides insights into Poaceae evolution and supports new strategies to enhance forage quality.</title>
        <authorList>
            <person name="Carballo J."/>
            <person name="Santos B.A.C.M."/>
            <person name="Zappacosta D."/>
            <person name="Garbus I."/>
            <person name="Selva J.P."/>
            <person name="Gallo C.A."/>
            <person name="Diaz A."/>
            <person name="Albertini E."/>
            <person name="Caccamo M."/>
            <person name="Echenique V."/>
        </authorList>
    </citation>
    <scope>NUCLEOTIDE SEQUENCE [LARGE SCALE GENOMIC DNA]</scope>
    <source>
        <strain evidence="3">cv. Victoria</strain>
        <tissue evidence="2">Leaf</tissue>
    </source>
</reference>
<dbReference type="AlphaFoldDB" id="A0A5J9W1V3"/>
<gene>
    <name evidence="2" type="ORF">EJB05_15401</name>
</gene>
<comment type="caution">
    <text evidence="2">The sequence shown here is derived from an EMBL/GenBank/DDBJ whole genome shotgun (WGS) entry which is preliminary data.</text>
</comment>
<dbReference type="OrthoDB" id="696143at2759"/>
<dbReference type="EMBL" id="RWGY01000007">
    <property type="protein sequence ID" value="TVU41846.1"/>
    <property type="molecule type" value="Genomic_DNA"/>
</dbReference>
<feature type="non-terminal residue" evidence="2">
    <location>
        <position position="1"/>
    </location>
</feature>
<dbReference type="Proteomes" id="UP000324897">
    <property type="component" value="Chromosome 4"/>
</dbReference>
<protein>
    <submittedName>
        <fullName evidence="2">Uncharacterized protein</fullName>
    </submittedName>
</protein>
<evidence type="ECO:0000313" key="2">
    <source>
        <dbReference type="EMBL" id="TVU41846.1"/>
    </source>
</evidence>
<evidence type="ECO:0000256" key="1">
    <source>
        <dbReference type="SAM" id="MobiDB-lite"/>
    </source>
</evidence>
<proteinExistence type="predicted"/>
<dbReference type="Gramene" id="TVU41846">
    <property type="protein sequence ID" value="TVU41846"/>
    <property type="gene ID" value="EJB05_15401"/>
</dbReference>